<reference evidence="2 3" key="1">
    <citation type="submission" date="2016-10" db="EMBL/GenBank/DDBJ databases">
        <authorList>
            <person name="de Groot N.N."/>
        </authorList>
    </citation>
    <scope>NUCLEOTIDE SEQUENCE [LARGE SCALE GENOMIC DNA]</scope>
    <source>
        <strain evidence="2 3">DSM 26880</strain>
    </source>
</reference>
<dbReference type="Pfam" id="PF05119">
    <property type="entry name" value="Terminase_4"/>
    <property type="match status" value="1"/>
</dbReference>
<evidence type="ECO:0000256" key="1">
    <source>
        <dbReference type="SAM" id="MobiDB-lite"/>
    </source>
</evidence>
<protein>
    <submittedName>
        <fullName evidence="2">Phage terminase, small subunit, putative, P27 family</fullName>
    </submittedName>
</protein>
<keyword evidence="3" id="KW-1185">Reference proteome</keyword>
<sequence>MRGRKPTPQAGTLARTRLAALPRCPPHLSPVAQKEWRRLATPLHEAGLLTLADRAALAAYCQAYGRWVEAEEHLSRTPTLIKAPSGYVQQSPWLTVANKQMEVMGRYMTELGLTPVARTRLDMSMDAQHDPITRIELVAVYTDENGERQESPIDQGHTARRRDSAEPEIRRIELDERL</sequence>
<dbReference type="NCBIfam" id="TIGR01558">
    <property type="entry name" value="sm_term_P27"/>
    <property type="match status" value="1"/>
</dbReference>
<feature type="region of interest" description="Disordered" evidence="1">
    <location>
        <begin position="144"/>
        <end position="168"/>
    </location>
</feature>
<dbReference type="STRING" id="321339.SAMN05444340_1357"/>
<accession>A0A1H3NWK8</accession>
<proteinExistence type="predicted"/>
<dbReference type="EMBL" id="FNPF01000035">
    <property type="protein sequence ID" value="SDY93287.1"/>
    <property type="molecule type" value="Genomic_DNA"/>
</dbReference>
<dbReference type="AlphaFoldDB" id="A0A1H3NWK8"/>
<name>A0A1H3NWK8_9RHOB</name>
<dbReference type="InterPro" id="IPR006448">
    <property type="entry name" value="Phage_term_ssu_P27"/>
</dbReference>
<dbReference type="OrthoDB" id="7843333at2"/>
<evidence type="ECO:0000313" key="2">
    <source>
        <dbReference type="EMBL" id="SDY93287.1"/>
    </source>
</evidence>
<dbReference type="Proteomes" id="UP000199286">
    <property type="component" value="Unassembled WGS sequence"/>
</dbReference>
<organism evidence="2 3">
    <name type="scientific">Citreimonas salinaria</name>
    <dbReference type="NCBI Taxonomy" id="321339"/>
    <lineage>
        <taxon>Bacteria</taxon>
        <taxon>Pseudomonadati</taxon>
        <taxon>Pseudomonadota</taxon>
        <taxon>Alphaproteobacteria</taxon>
        <taxon>Rhodobacterales</taxon>
        <taxon>Roseobacteraceae</taxon>
        <taxon>Citreimonas</taxon>
    </lineage>
</organism>
<gene>
    <name evidence="2" type="ORF">SAMN05444340_1357</name>
</gene>
<evidence type="ECO:0000313" key="3">
    <source>
        <dbReference type="Proteomes" id="UP000199286"/>
    </source>
</evidence>